<dbReference type="KEGG" id="kmr:108244087"/>
<feature type="domain" description="GB1/RHD3-type G" evidence="14">
    <location>
        <begin position="121"/>
        <end position="366"/>
    </location>
</feature>
<dbReference type="PANTHER" id="PTHR10751">
    <property type="entry name" value="GUANYLATE BINDING PROTEIN"/>
    <property type="match status" value="1"/>
</dbReference>
<sequence>MAEVSGSRHRNHYGLNSKSHLEDKGLKDEENASFSPHKQTLPLKMAEDRRDKLLLRPAVENLGFNDSPVPSPDEGIEEDKVVVEEEKAKPVPILLANLDEHTFQLDTGALEKILLQDHVKDLNVVVVSVAGAFRKGKSFLLDFMLRYMYSQPSDSWMGGDDDPLTGFSWRGGCERETTGILLWNEVFVVDKPDGTKVAVLLVDTQGAFDSQSTIKDSATVFALSTMTSSVQVFNLSQNVQEDDLQHLQLFTEYGRLAMEDIHLKPFQSLMFLIRDWCYPYDYEYGLEGGNAFLDKKLQLREKQHEELQNVRKHIHSCFSNISCFLLPHPGLKVATNRDFDGRLRDIQDDFKTKLAELIPLLLAPDRLVEKEIAGKKVTCGELVEYFRSYIKIYQGDELPHPKSMLLATAEANNLTAVARAKDSYSRNMEKVCGGGRPYMAPADLECRHKELRDDSVDLFRSVKKMGGEEFCQSYQKQLESELDEAYANFAKQNEGKNIFYVARTPAMLFVVMFVTYMVSGITGFVGLSTLAFLANLVTSVALLLLCVWGYAKYYGEFVEVGQLIDQLADALWEEVLKSQIEHYMEDNVRQTVVNSIRASLTEKGSTQTKLKTH</sequence>
<evidence type="ECO:0000259" key="14">
    <source>
        <dbReference type="PROSITE" id="PS51715"/>
    </source>
</evidence>
<dbReference type="OrthoDB" id="7788754at2759"/>
<evidence type="ECO:0000256" key="12">
    <source>
        <dbReference type="SAM" id="MobiDB-lite"/>
    </source>
</evidence>
<dbReference type="RefSeq" id="XP_024865348.1">
    <property type="nucleotide sequence ID" value="XM_025009580.2"/>
</dbReference>
<comment type="subcellular location">
    <subcellularLocation>
        <location evidence="1">Endoplasmic reticulum membrane</location>
        <topology evidence="1">Multi-pass membrane protein</topology>
    </subcellularLocation>
</comment>
<evidence type="ECO:0000256" key="11">
    <source>
        <dbReference type="PROSITE-ProRule" id="PRU01052"/>
    </source>
</evidence>
<reference evidence="15" key="2">
    <citation type="submission" date="2025-09" db="UniProtKB">
        <authorList>
            <consortium name="Ensembl"/>
        </authorList>
    </citation>
    <scope>IDENTIFICATION</scope>
</reference>
<dbReference type="InterPro" id="IPR036543">
    <property type="entry name" value="Guanylate-bd_C_sf"/>
</dbReference>
<evidence type="ECO:0000313" key="15">
    <source>
        <dbReference type="Ensembl" id="ENSKMAP00000003513.1"/>
    </source>
</evidence>
<dbReference type="GeneTree" id="ENSGT00940000155710"/>
<evidence type="ECO:0000256" key="6">
    <source>
        <dbReference type="ARBA" id="ARBA00022842"/>
    </source>
</evidence>
<feature type="region of interest" description="Disordered" evidence="12">
    <location>
        <begin position="1"/>
        <end position="46"/>
    </location>
</feature>
<dbReference type="InterPro" id="IPR030386">
    <property type="entry name" value="G_GB1_RHD3_dom"/>
</dbReference>
<dbReference type="Pfam" id="PF02841">
    <property type="entry name" value="GBP_C"/>
    <property type="match status" value="1"/>
</dbReference>
<dbReference type="Pfam" id="PF02263">
    <property type="entry name" value="GBP"/>
    <property type="match status" value="1"/>
</dbReference>
<evidence type="ECO:0000313" key="16">
    <source>
        <dbReference type="Proteomes" id="UP000264800"/>
    </source>
</evidence>
<dbReference type="AlphaFoldDB" id="A0A3Q2ZIR2"/>
<dbReference type="Proteomes" id="UP000264800">
    <property type="component" value="Unplaced"/>
</dbReference>
<dbReference type="SUPFAM" id="SSF52540">
    <property type="entry name" value="P-loop containing nucleoside triphosphate hydrolases"/>
    <property type="match status" value="1"/>
</dbReference>
<organism evidence="15 16">
    <name type="scientific">Kryptolebias marmoratus</name>
    <name type="common">Mangrove killifish</name>
    <name type="synonym">Rivulus marmoratus</name>
    <dbReference type="NCBI Taxonomy" id="37003"/>
    <lineage>
        <taxon>Eukaryota</taxon>
        <taxon>Metazoa</taxon>
        <taxon>Chordata</taxon>
        <taxon>Craniata</taxon>
        <taxon>Vertebrata</taxon>
        <taxon>Euteleostomi</taxon>
        <taxon>Actinopterygii</taxon>
        <taxon>Neopterygii</taxon>
        <taxon>Teleostei</taxon>
        <taxon>Neoteleostei</taxon>
        <taxon>Acanthomorphata</taxon>
        <taxon>Ovalentaria</taxon>
        <taxon>Atherinomorphae</taxon>
        <taxon>Cyprinodontiformes</taxon>
        <taxon>Rivulidae</taxon>
        <taxon>Kryptolebias</taxon>
    </lineage>
</organism>
<evidence type="ECO:0000256" key="9">
    <source>
        <dbReference type="ARBA" id="ARBA00023136"/>
    </source>
</evidence>
<keyword evidence="6" id="KW-0460">Magnesium</keyword>
<feature type="compositionally biased region" description="Basic and acidic residues" evidence="12">
    <location>
        <begin position="19"/>
        <end position="30"/>
    </location>
</feature>
<proteinExistence type="inferred from homology"/>
<dbReference type="GO" id="GO:1990809">
    <property type="term" value="P:endoplasmic reticulum tubular network membrane organization"/>
    <property type="evidence" value="ECO:0007669"/>
    <property type="project" value="UniProtKB-ARBA"/>
</dbReference>
<feature type="transmembrane region" description="Helical" evidence="13">
    <location>
        <begin position="530"/>
        <end position="551"/>
    </location>
</feature>
<dbReference type="GO" id="GO:0005525">
    <property type="term" value="F:GTP binding"/>
    <property type="evidence" value="ECO:0007669"/>
    <property type="project" value="UniProtKB-KW"/>
</dbReference>
<evidence type="ECO:0000256" key="1">
    <source>
        <dbReference type="ARBA" id="ARBA00004477"/>
    </source>
</evidence>
<dbReference type="Gene3D" id="3.40.50.300">
    <property type="entry name" value="P-loop containing nucleotide triphosphate hydrolases"/>
    <property type="match status" value="1"/>
</dbReference>
<dbReference type="InterPro" id="IPR027417">
    <property type="entry name" value="P-loop_NTPase"/>
</dbReference>
<dbReference type="PROSITE" id="PS51715">
    <property type="entry name" value="G_GB1_RHD3"/>
    <property type="match status" value="1"/>
</dbReference>
<evidence type="ECO:0000256" key="7">
    <source>
        <dbReference type="ARBA" id="ARBA00022989"/>
    </source>
</evidence>
<comment type="catalytic activity">
    <reaction evidence="10">
        <text>GTP + H2O = GDP + phosphate + H(+)</text>
        <dbReference type="Rhea" id="RHEA:19669"/>
        <dbReference type="ChEBI" id="CHEBI:15377"/>
        <dbReference type="ChEBI" id="CHEBI:15378"/>
        <dbReference type="ChEBI" id="CHEBI:37565"/>
        <dbReference type="ChEBI" id="CHEBI:43474"/>
        <dbReference type="ChEBI" id="CHEBI:58189"/>
    </reaction>
    <physiologicalReaction direction="left-to-right" evidence="10">
        <dbReference type="Rhea" id="RHEA:19670"/>
    </physiologicalReaction>
</comment>
<dbReference type="GO" id="GO:0098826">
    <property type="term" value="C:endoplasmic reticulum tubular network membrane"/>
    <property type="evidence" value="ECO:0007669"/>
    <property type="project" value="UniProtKB-ARBA"/>
</dbReference>
<dbReference type="FunFam" id="3.40.50.300:FF:000314">
    <property type="entry name" value="Atlastin-2 isoform 2"/>
    <property type="match status" value="1"/>
</dbReference>
<dbReference type="SUPFAM" id="SSF48340">
    <property type="entry name" value="Interferon-induced guanylate-binding protein 1 (GBP1), C-terminal domain"/>
    <property type="match status" value="1"/>
</dbReference>
<keyword evidence="9 13" id="KW-0472">Membrane</keyword>
<reference evidence="15" key="1">
    <citation type="submission" date="2025-08" db="UniProtKB">
        <authorList>
            <consortium name="Ensembl"/>
        </authorList>
    </citation>
    <scope>IDENTIFICATION</scope>
</reference>
<evidence type="ECO:0000256" key="5">
    <source>
        <dbReference type="ARBA" id="ARBA00022824"/>
    </source>
</evidence>
<dbReference type="Gene3D" id="1.20.58.420">
    <property type="entry name" value="AHSP"/>
    <property type="match status" value="1"/>
</dbReference>
<evidence type="ECO:0000256" key="3">
    <source>
        <dbReference type="ARBA" id="ARBA00022741"/>
    </source>
</evidence>
<evidence type="ECO:0000256" key="2">
    <source>
        <dbReference type="ARBA" id="ARBA00022692"/>
    </source>
</evidence>
<keyword evidence="5" id="KW-0256">Endoplasmic reticulum</keyword>
<dbReference type="GeneID" id="108244087"/>
<accession>A0A3Q2ZIR2</accession>
<evidence type="ECO:0000256" key="13">
    <source>
        <dbReference type="SAM" id="Phobius"/>
    </source>
</evidence>
<evidence type="ECO:0000256" key="8">
    <source>
        <dbReference type="ARBA" id="ARBA00023134"/>
    </source>
</evidence>
<dbReference type="GO" id="GO:0003924">
    <property type="term" value="F:GTPase activity"/>
    <property type="evidence" value="ECO:0007669"/>
    <property type="project" value="InterPro"/>
</dbReference>
<keyword evidence="7 13" id="KW-1133">Transmembrane helix</keyword>
<comment type="similarity">
    <text evidence="11">Belongs to the TRAFAC class dynamin-like GTPase superfamily. GB1/RHD3 GTPase family.</text>
</comment>
<keyword evidence="3" id="KW-0547">Nucleotide-binding</keyword>
<feature type="transmembrane region" description="Helical" evidence="13">
    <location>
        <begin position="498"/>
        <end position="518"/>
    </location>
</feature>
<dbReference type="STRING" id="37003.ENSKMAP00000003513"/>
<evidence type="ECO:0000256" key="10">
    <source>
        <dbReference type="ARBA" id="ARBA00049117"/>
    </source>
</evidence>
<evidence type="ECO:0000256" key="4">
    <source>
        <dbReference type="ARBA" id="ARBA00022801"/>
    </source>
</evidence>
<dbReference type="Ensembl" id="ENSKMAT00000003581.1">
    <property type="protein sequence ID" value="ENSKMAP00000003513.1"/>
    <property type="gene ID" value="ENSKMAG00000002626.1"/>
</dbReference>
<keyword evidence="8" id="KW-0342">GTP-binding</keyword>
<name>A0A3Q2ZIR2_KRYMA</name>
<keyword evidence="2 13" id="KW-0812">Transmembrane</keyword>
<keyword evidence="4" id="KW-0378">Hydrolase</keyword>
<dbReference type="InterPro" id="IPR003191">
    <property type="entry name" value="Guanylate-bd/ATL_C"/>
</dbReference>
<dbReference type="CDD" id="cd01851">
    <property type="entry name" value="GBP"/>
    <property type="match status" value="1"/>
</dbReference>
<dbReference type="InterPro" id="IPR015894">
    <property type="entry name" value="Guanylate-bd_N"/>
</dbReference>
<dbReference type="FunFam" id="1.20.58.420:FF:000001">
    <property type="entry name" value="Atlastin-1 isoform 1"/>
    <property type="match status" value="1"/>
</dbReference>
<keyword evidence="16" id="KW-1185">Reference proteome</keyword>
<protein>
    <submittedName>
        <fullName evidence="15">Atlastin GTPase 2</fullName>
    </submittedName>
</protein>